<evidence type="ECO:0000313" key="1">
    <source>
        <dbReference type="EMBL" id="GIG72955.1"/>
    </source>
</evidence>
<reference evidence="1" key="1">
    <citation type="submission" date="2021-01" db="EMBL/GenBank/DDBJ databases">
        <title>Whole genome shotgun sequence of Planosporangium flavigriseum NBRC 105377.</title>
        <authorList>
            <person name="Komaki H."/>
            <person name="Tamura T."/>
        </authorList>
    </citation>
    <scope>NUCLEOTIDE SEQUENCE</scope>
    <source>
        <strain evidence="1">NBRC 105377</strain>
    </source>
</reference>
<keyword evidence="2" id="KW-1185">Reference proteome</keyword>
<dbReference type="EMBL" id="BONU01000006">
    <property type="protein sequence ID" value="GIG72955.1"/>
    <property type="molecule type" value="Genomic_DNA"/>
</dbReference>
<protein>
    <submittedName>
        <fullName evidence="1">Uncharacterized protein</fullName>
    </submittedName>
</protein>
<proteinExistence type="predicted"/>
<organism evidence="1 2">
    <name type="scientific">Planosporangium flavigriseum</name>
    <dbReference type="NCBI Taxonomy" id="373681"/>
    <lineage>
        <taxon>Bacteria</taxon>
        <taxon>Bacillati</taxon>
        <taxon>Actinomycetota</taxon>
        <taxon>Actinomycetes</taxon>
        <taxon>Micromonosporales</taxon>
        <taxon>Micromonosporaceae</taxon>
        <taxon>Planosporangium</taxon>
    </lineage>
</organism>
<sequence length="169" mass="17204">MDAMVLTMAVRIGEERRRPSRRTVLRAALGSAAGAVSLAACDGPRSEAQQLPAPDPLNPFYHDTAALLGRYDAAIATQPALAERLGPIRDAHRTHLEALAREIGPGLDTAAATSPGPGPGEPSSLAALSAAEQAASAAAREACLRAPSYRAALLGSIAAARASHVAALS</sequence>
<accession>A0A8J3LTF2</accession>
<dbReference type="PROSITE" id="PS51318">
    <property type="entry name" value="TAT"/>
    <property type="match status" value="1"/>
</dbReference>
<comment type="caution">
    <text evidence="1">The sequence shown here is derived from an EMBL/GenBank/DDBJ whole genome shotgun (WGS) entry which is preliminary data.</text>
</comment>
<gene>
    <name evidence="1" type="ORF">Pfl04_13590</name>
</gene>
<dbReference type="Proteomes" id="UP000653674">
    <property type="component" value="Unassembled WGS sequence"/>
</dbReference>
<dbReference type="AlphaFoldDB" id="A0A8J3LTF2"/>
<evidence type="ECO:0000313" key="2">
    <source>
        <dbReference type="Proteomes" id="UP000653674"/>
    </source>
</evidence>
<dbReference type="InterPro" id="IPR006311">
    <property type="entry name" value="TAT_signal"/>
</dbReference>
<name>A0A8J3LTF2_9ACTN</name>